<dbReference type="InterPro" id="IPR051450">
    <property type="entry name" value="Gfo/Idh/MocA_Oxidoreductases"/>
</dbReference>
<dbReference type="PANTHER" id="PTHR43377">
    <property type="entry name" value="BILIVERDIN REDUCTASE A"/>
    <property type="match status" value="1"/>
</dbReference>
<accession>A0AAJ6LW44</accession>
<dbReference type="PANTHER" id="PTHR43377:SF1">
    <property type="entry name" value="BILIVERDIN REDUCTASE A"/>
    <property type="match status" value="1"/>
</dbReference>
<dbReference type="RefSeq" id="WP_310791125.1">
    <property type="nucleotide sequence ID" value="NZ_CP134081.1"/>
</dbReference>
<dbReference type="InterPro" id="IPR036291">
    <property type="entry name" value="NAD(P)-bd_dom_sf"/>
</dbReference>
<name>A0AAJ6LW44_9PSED</name>
<dbReference type="Pfam" id="PF01408">
    <property type="entry name" value="GFO_IDH_MocA"/>
    <property type="match status" value="1"/>
</dbReference>
<dbReference type="InterPro" id="IPR000683">
    <property type="entry name" value="Gfo/Idh/MocA-like_OxRdtase_N"/>
</dbReference>
<dbReference type="SUPFAM" id="SSF51735">
    <property type="entry name" value="NAD(P)-binding Rossmann-fold domains"/>
    <property type="match status" value="1"/>
</dbReference>
<dbReference type="Gene3D" id="3.40.50.720">
    <property type="entry name" value="NAD(P)-binding Rossmann-like Domain"/>
    <property type="match status" value="1"/>
</dbReference>
<dbReference type="Pfam" id="PF22725">
    <property type="entry name" value="GFO_IDH_MocA_C3"/>
    <property type="match status" value="1"/>
</dbReference>
<sequence length="349" mass="38600">MATAGPDKPSLSIRNECVNVVLLEVSHWHTPLYLDALERLADVTVTAVSDATGTRGAALAERFGARLFDDWQTLLQDQPADFAFAFGPHDELHAMGKTLIERRIPFAMEKPCGLTRQEVLELQRLADAADLFVAVPLIWRHSELLSRLKSAALHTGVKWRTQSFRFNAGPPDRYLTNSCAWMLDPRRSGGGCTINLAVHFVDLVEQICAERIRSVSAVMYRDPQLAAVEIGSMMTLVTESGCICTIETGYNYPANTPEQREYSFSLSSDRFYARSTAAGMRLIDSNGQASDLQMSLNSDVYYDHFVTDVLAADRDTAYGGARLATMHTVLSIIEAAYESDRLGGLPVRL</sequence>
<dbReference type="GO" id="GO:0000166">
    <property type="term" value="F:nucleotide binding"/>
    <property type="evidence" value="ECO:0007669"/>
    <property type="project" value="InterPro"/>
</dbReference>
<gene>
    <name evidence="3" type="ORF">RI108_12515</name>
</gene>
<reference evidence="3" key="1">
    <citation type="submission" date="2023-09" db="EMBL/GenBank/DDBJ databases">
        <title>First report of Pseudomonas coleopterorum DJ13 causing leaf spot on Rhododendron pulchrum Sweet in China.</title>
        <authorList>
            <person name="Zhang Y."/>
        </authorList>
    </citation>
    <scope>NUCLEOTIDE SEQUENCE</scope>
    <source>
        <strain evidence="3">DJ13</strain>
    </source>
</reference>
<dbReference type="EMBL" id="CP134081">
    <property type="protein sequence ID" value="WNC08139.1"/>
    <property type="molecule type" value="Genomic_DNA"/>
</dbReference>
<organism evidence="3 4">
    <name type="scientific">Pseudomonas coleopterorum</name>
    <dbReference type="NCBI Taxonomy" id="1605838"/>
    <lineage>
        <taxon>Bacteria</taxon>
        <taxon>Pseudomonadati</taxon>
        <taxon>Pseudomonadota</taxon>
        <taxon>Gammaproteobacteria</taxon>
        <taxon>Pseudomonadales</taxon>
        <taxon>Pseudomonadaceae</taxon>
        <taxon>Pseudomonas</taxon>
    </lineage>
</organism>
<feature type="domain" description="GFO/IDH/MocA-like oxidoreductase" evidence="2">
    <location>
        <begin position="172"/>
        <end position="256"/>
    </location>
</feature>
<proteinExistence type="predicted"/>
<dbReference type="Gene3D" id="3.30.360.10">
    <property type="entry name" value="Dihydrodipicolinate Reductase, domain 2"/>
    <property type="match status" value="1"/>
</dbReference>
<dbReference type="Proteomes" id="UP001258207">
    <property type="component" value="Chromosome"/>
</dbReference>
<evidence type="ECO:0000259" key="2">
    <source>
        <dbReference type="Pfam" id="PF22725"/>
    </source>
</evidence>
<dbReference type="InterPro" id="IPR055170">
    <property type="entry name" value="GFO_IDH_MocA-like_dom"/>
</dbReference>
<evidence type="ECO:0000313" key="4">
    <source>
        <dbReference type="Proteomes" id="UP001258207"/>
    </source>
</evidence>
<evidence type="ECO:0000259" key="1">
    <source>
        <dbReference type="Pfam" id="PF01408"/>
    </source>
</evidence>
<protein>
    <submittedName>
        <fullName evidence="3">Gfo/Idh/MocA family oxidoreductase</fullName>
    </submittedName>
</protein>
<feature type="domain" description="Gfo/Idh/MocA-like oxidoreductase N-terminal" evidence="1">
    <location>
        <begin position="39"/>
        <end position="135"/>
    </location>
</feature>
<evidence type="ECO:0000313" key="3">
    <source>
        <dbReference type="EMBL" id="WNC08139.1"/>
    </source>
</evidence>
<dbReference type="SUPFAM" id="SSF55347">
    <property type="entry name" value="Glyceraldehyde-3-phosphate dehydrogenase-like, C-terminal domain"/>
    <property type="match status" value="1"/>
</dbReference>
<dbReference type="AlphaFoldDB" id="A0AAJ6LW44"/>